<evidence type="ECO:0000313" key="3">
    <source>
        <dbReference type="Proteomes" id="UP000019146"/>
    </source>
</evidence>
<accession>A0A0P0RGX9</accession>
<name>A0A0P0RGX9_9BURK</name>
<reference evidence="2 3" key="1">
    <citation type="journal article" date="2014" name="Genome Announc.">
        <title>Draft Genome Sequence of the Haloacid-Degrading Burkholderia caribensis Strain MBA4.</title>
        <authorList>
            <person name="Pan Y."/>
            <person name="Kong K.F."/>
            <person name="Tsang J.S."/>
        </authorList>
    </citation>
    <scope>NUCLEOTIDE SEQUENCE [LARGE SCALE GENOMIC DNA]</scope>
    <source>
        <strain evidence="2 3">MBA4</strain>
    </source>
</reference>
<protein>
    <submittedName>
        <fullName evidence="2">Uncharacterized protein</fullName>
    </submittedName>
</protein>
<dbReference type="EMBL" id="CP012747">
    <property type="protein sequence ID" value="ALL67995.1"/>
    <property type="molecule type" value="Genomic_DNA"/>
</dbReference>
<keyword evidence="1" id="KW-0812">Transmembrane</keyword>
<organism evidence="2 3">
    <name type="scientific">Paraburkholderia caribensis MBA4</name>
    <dbReference type="NCBI Taxonomy" id="1323664"/>
    <lineage>
        <taxon>Bacteria</taxon>
        <taxon>Pseudomonadati</taxon>
        <taxon>Pseudomonadota</taxon>
        <taxon>Betaproteobacteria</taxon>
        <taxon>Burkholderiales</taxon>
        <taxon>Burkholderiaceae</taxon>
        <taxon>Paraburkholderia</taxon>
    </lineage>
</organism>
<evidence type="ECO:0000313" key="2">
    <source>
        <dbReference type="EMBL" id="ALL67995.1"/>
    </source>
</evidence>
<keyword evidence="1" id="KW-0472">Membrane</keyword>
<gene>
    <name evidence="2" type="ORF">K788_00004855</name>
</gene>
<dbReference type="KEGG" id="bcai:K788_00004855"/>
<proteinExistence type="predicted"/>
<dbReference type="AlphaFoldDB" id="A0A0P0RGX9"/>
<keyword evidence="1" id="KW-1133">Transmembrane helix</keyword>
<dbReference type="Proteomes" id="UP000019146">
    <property type="component" value="Chromosome 2"/>
</dbReference>
<sequence length="107" mass="11748">MAIKVWVGFARGRKRIFAVWEGATFYRIGGGRMAFGALGLRLRFVFVAGAVWFACGFAGIRDLLFAFAGIRDSLACFTRRPCAGRHLLFFAAAKKSRQKKAAHTASA</sequence>
<feature type="transmembrane region" description="Helical" evidence="1">
    <location>
        <begin position="44"/>
        <end position="70"/>
    </location>
</feature>
<evidence type="ECO:0000256" key="1">
    <source>
        <dbReference type="SAM" id="Phobius"/>
    </source>
</evidence>